<proteinExistence type="inferred from homology"/>
<dbReference type="InterPro" id="IPR016024">
    <property type="entry name" value="ARM-type_fold"/>
</dbReference>
<evidence type="ECO:0000256" key="2">
    <source>
        <dbReference type="SAM" id="MobiDB-lite"/>
    </source>
</evidence>
<dbReference type="OrthoDB" id="10264446at2759"/>
<dbReference type="EMBL" id="CAJHNH020002480">
    <property type="protein sequence ID" value="CAG5126846.1"/>
    <property type="molecule type" value="Genomic_DNA"/>
</dbReference>
<feature type="region of interest" description="Disordered" evidence="2">
    <location>
        <begin position="1"/>
        <end position="70"/>
    </location>
</feature>
<dbReference type="Gene3D" id="1.25.10.10">
    <property type="entry name" value="Leucine-rich Repeat Variant"/>
    <property type="match status" value="1"/>
</dbReference>
<evidence type="ECO:0000313" key="4">
    <source>
        <dbReference type="Proteomes" id="UP000678393"/>
    </source>
</evidence>
<evidence type="ECO:0000313" key="3">
    <source>
        <dbReference type="EMBL" id="CAG5126846.1"/>
    </source>
</evidence>
<dbReference type="InterPro" id="IPR002554">
    <property type="entry name" value="PP2A_B56"/>
</dbReference>
<accession>A0A8S3ZI65</accession>
<keyword evidence="4" id="KW-1185">Reference proteome</keyword>
<reference evidence="3" key="1">
    <citation type="submission" date="2021-04" db="EMBL/GenBank/DDBJ databases">
        <authorList>
            <consortium name="Molecular Ecology Group"/>
        </authorList>
    </citation>
    <scope>NUCLEOTIDE SEQUENCE</scope>
</reference>
<dbReference type="PANTHER" id="PTHR10257:SF3">
    <property type="entry name" value="SERINE_THREONINE-PROTEIN PHOSPHATASE 2A 56 KDA REGULATORY SUBUNIT GAMMA ISOFORM"/>
    <property type="match status" value="1"/>
</dbReference>
<dbReference type="SUPFAM" id="SSF48371">
    <property type="entry name" value="ARM repeat"/>
    <property type="match status" value="1"/>
</dbReference>
<dbReference type="PANTHER" id="PTHR10257">
    <property type="entry name" value="SERINE/THREONINE PROTEIN PHOSPHATASE 2A PP2A REGULATORY SUBUNIT B"/>
    <property type="match status" value="1"/>
</dbReference>
<dbReference type="Proteomes" id="UP000678393">
    <property type="component" value="Unassembled WGS sequence"/>
</dbReference>
<dbReference type="GO" id="GO:0007165">
    <property type="term" value="P:signal transduction"/>
    <property type="evidence" value="ECO:0007669"/>
    <property type="project" value="InterPro"/>
</dbReference>
<feature type="compositionally biased region" description="Basic and acidic residues" evidence="2">
    <location>
        <begin position="21"/>
        <end position="35"/>
    </location>
</feature>
<dbReference type="InterPro" id="IPR011989">
    <property type="entry name" value="ARM-like"/>
</dbReference>
<organism evidence="3 4">
    <name type="scientific">Candidula unifasciata</name>
    <dbReference type="NCBI Taxonomy" id="100452"/>
    <lineage>
        <taxon>Eukaryota</taxon>
        <taxon>Metazoa</taxon>
        <taxon>Spiralia</taxon>
        <taxon>Lophotrochozoa</taxon>
        <taxon>Mollusca</taxon>
        <taxon>Gastropoda</taxon>
        <taxon>Heterobranchia</taxon>
        <taxon>Euthyneura</taxon>
        <taxon>Panpulmonata</taxon>
        <taxon>Eupulmonata</taxon>
        <taxon>Stylommatophora</taxon>
        <taxon>Helicina</taxon>
        <taxon>Helicoidea</taxon>
        <taxon>Geomitridae</taxon>
        <taxon>Candidula</taxon>
    </lineage>
</organism>
<dbReference type="GO" id="GO:0072542">
    <property type="term" value="F:protein phosphatase activator activity"/>
    <property type="evidence" value="ECO:0007669"/>
    <property type="project" value="TreeGrafter"/>
</dbReference>
<comment type="similarity">
    <text evidence="1">Belongs to the phosphatase 2A regulatory subunit B56 family.</text>
</comment>
<dbReference type="GO" id="GO:0005634">
    <property type="term" value="C:nucleus"/>
    <property type="evidence" value="ECO:0007669"/>
    <property type="project" value="TreeGrafter"/>
</dbReference>
<dbReference type="AlphaFoldDB" id="A0A8S3ZI65"/>
<sequence length="223" mass="25532">MPNKLKKDKAATKTTGGLKTTGKETIDNGDSEAKKKAAQNATENHPPPTALSKIKYSGPPHIKRDKRQNSSRFNISKNRELQKLPLLKDAAPAEREELFIQKIRQCCVLFDFVQDPLSDLKWKEVKRAALNEMVEYMTLNRGVVTEAVYPEAIYMFSINLFRTLPPSSNPSGAEFDPEEDEPTLEAAWPHLQLVYEFFLRFLECPDFQPNTAKRYIDQKFILQ</sequence>
<evidence type="ECO:0000256" key="1">
    <source>
        <dbReference type="ARBA" id="ARBA00009745"/>
    </source>
</evidence>
<dbReference type="Pfam" id="PF01603">
    <property type="entry name" value="B56"/>
    <property type="match status" value="1"/>
</dbReference>
<feature type="non-terminal residue" evidence="3">
    <location>
        <position position="223"/>
    </location>
</feature>
<dbReference type="GO" id="GO:0000159">
    <property type="term" value="C:protein phosphatase type 2A complex"/>
    <property type="evidence" value="ECO:0007669"/>
    <property type="project" value="InterPro"/>
</dbReference>
<name>A0A8S3ZI65_9EUPU</name>
<comment type="caution">
    <text evidence="3">The sequence shown here is derived from an EMBL/GenBank/DDBJ whole genome shotgun (WGS) entry which is preliminary data.</text>
</comment>
<gene>
    <name evidence="3" type="ORF">CUNI_LOCUS12404</name>
</gene>
<protein>
    <submittedName>
        <fullName evidence="3">Uncharacterized protein</fullName>
    </submittedName>
</protein>
<dbReference type="GO" id="GO:0005829">
    <property type="term" value="C:cytosol"/>
    <property type="evidence" value="ECO:0007669"/>
    <property type="project" value="TreeGrafter"/>
</dbReference>